<name>A0AAV5AW75_9FLAO</name>
<comment type="caution">
    <text evidence="1">The sequence shown here is derived from an EMBL/GenBank/DDBJ whole genome shotgun (WGS) entry which is preliminary data.</text>
</comment>
<evidence type="ECO:0000313" key="2">
    <source>
        <dbReference type="EMBL" id="GJM52890.1"/>
    </source>
</evidence>
<dbReference type="EMBL" id="BQKB01000021">
    <property type="protein sequence ID" value="GJM52890.1"/>
    <property type="molecule type" value="Genomic_DNA"/>
</dbReference>
<evidence type="ECO:0000313" key="4">
    <source>
        <dbReference type="Proteomes" id="UP001208692"/>
    </source>
</evidence>
<sequence length="46" mass="5168">MSMRCNKLYTAWRKANPSKILEIDEMAEIEIKAMVNAGIPEEIATG</sequence>
<evidence type="ECO:0000313" key="1">
    <source>
        <dbReference type="EMBL" id="GJM51537.1"/>
    </source>
</evidence>
<protein>
    <submittedName>
        <fullName evidence="1">Uncharacterized protein</fullName>
    </submittedName>
</protein>
<organism evidence="1 3">
    <name type="scientific">Capnocytophaga catalasegens</name>
    <dbReference type="NCBI Taxonomy" id="1004260"/>
    <lineage>
        <taxon>Bacteria</taxon>
        <taxon>Pseudomonadati</taxon>
        <taxon>Bacteroidota</taxon>
        <taxon>Flavobacteriia</taxon>
        <taxon>Flavobacteriales</taxon>
        <taxon>Flavobacteriaceae</taxon>
        <taxon>Capnocytophaga</taxon>
    </lineage>
</organism>
<proteinExistence type="predicted"/>
<dbReference type="AlphaFoldDB" id="A0AAV5AW75"/>
<reference evidence="1 4" key="1">
    <citation type="submission" date="2021-11" db="EMBL/GenBank/DDBJ databases">
        <title>Draft genome sequence of Capnocytophaga sp. strain KC07075 isolated from cat oral cavity.</title>
        <authorList>
            <person name="Suzuki M."/>
            <person name="Imaoka K."/>
            <person name="Kimura M."/>
            <person name="Morikawa S."/>
            <person name="Maeda K."/>
        </authorList>
    </citation>
    <scope>NUCLEOTIDE SEQUENCE</scope>
    <source>
        <strain evidence="1">KC07075</strain>
        <strain evidence="2 4">KC07079</strain>
    </source>
</reference>
<evidence type="ECO:0000313" key="3">
    <source>
        <dbReference type="Proteomes" id="UP001207736"/>
    </source>
</evidence>
<dbReference type="Proteomes" id="UP001207736">
    <property type="component" value="Unassembled WGS sequence"/>
</dbReference>
<keyword evidence="4" id="KW-1185">Reference proteome</keyword>
<accession>A0AAV5AW75</accession>
<dbReference type="EMBL" id="BQKA01000062">
    <property type="protein sequence ID" value="GJM51537.1"/>
    <property type="molecule type" value="Genomic_DNA"/>
</dbReference>
<gene>
    <name evidence="1" type="ORF">RCZ15_25100</name>
    <name evidence="2" type="ORF">RCZ16_12070</name>
</gene>
<dbReference type="Proteomes" id="UP001208692">
    <property type="component" value="Unassembled WGS sequence"/>
</dbReference>